<reference evidence="3 4" key="1">
    <citation type="submission" date="2018-07" db="EMBL/GenBank/DDBJ databases">
        <title>The complete nuclear genome of the prasinophyte Chloropicon primus (CCMP1205).</title>
        <authorList>
            <person name="Pombert J.-F."/>
            <person name="Otis C."/>
            <person name="Turmel M."/>
            <person name="Lemieux C."/>
        </authorList>
    </citation>
    <scope>NUCLEOTIDE SEQUENCE [LARGE SCALE GENOMIC DNA]</scope>
    <source>
        <strain evidence="3 4">CCMP1205</strain>
    </source>
</reference>
<proteinExistence type="predicted"/>
<keyword evidence="2" id="KW-0812">Transmembrane</keyword>
<feature type="region of interest" description="Disordered" evidence="1">
    <location>
        <begin position="358"/>
        <end position="393"/>
    </location>
</feature>
<keyword evidence="2" id="KW-1133">Transmembrane helix</keyword>
<dbReference type="EMBL" id="CP031036">
    <property type="protein sequence ID" value="QDZ19613.1"/>
    <property type="molecule type" value="Genomic_DNA"/>
</dbReference>
<feature type="transmembrane region" description="Helical" evidence="2">
    <location>
        <begin position="16"/>
        <end position="38"/>
    </location>
</feature>
<organism evidence="3 4">
    <name type="scientific">Chloropicon primus</name>
    <dbReference type="NCBI Taxonomy" id="1764295"/>
    <lineage>
        <taxon>Eukaryota</taxon>
        <taxon>Viridiplantae</taxon>
        <taxon>Chlorophyta</taxon>
        <taxon>Chloropicophyceae</taxon>
        <taxon>Chloropicales</taxon>
        <taxon>Chloropicaceae</taxon>
        <taxon>Chloropicon</taxon>
    </lineage>
</organism>
<protein>
    <submittedName>
        <fullName evidence="3">Uncharacterized protein</fullName>
    </submittedName>
</protein>
<evidence type="ECO:0000313" key="4">
    <source>
        <dbReference type="Proteomes" id="UP000316726"/>
    </source>
</evidence>
<evidence type="ECO:0000313" key="3">
    <source>
        <dbReference type="EMBL" id="QDZ19613.1"/>
    </source>
</evidence>
<feature type="compositionally biased region" description="Polar residues" evidence="1">
    <location>
        <begin position="381"/>
        <end position="393"/>
    </location>
</feature>
<gene>
    <name evidence="3" type="ORF">A3770_03p21310</name>
</gene>
<evidence type="ECO:0000256" key="2">
    <source>
        <dbReference type="SAM" id="Phobius"/>
    </source>
</evidence>
<keyword evidence="2" id="KW-0472">Membrane</keyword>
<keyword evidence="4" id="KW-1185">Reference proteome</keyword>
<dbReference type="Proteomes" id="UP000316726">
    <property type="component" value="Chromosome 3"/>
</dbReference>
<evidence type="ECO:0000256" key="1">
    <source>
        <dbReference type="SAM" id="MobiDB-lite"/>
    </source>
</evidence>
<name>A0A5B8MGQ8_9CHLO</name>
<dbReference type="AlphaFoldDB" id="A0A5B8MGQ8"/>
<feature type="transmembrane region" description="Helical" evidence="2">
    <location>
        <begin position="298"/>
        <end position="320"/>
    </location>
</feature>
<sequence length="393" mass="43882">MAGPDEVVVKHRKGAVGLYLVLMAGYLAYCIVTLVTTFKKLDNPPISSTNQQLSWNLPALFIGPSERYAPDFTSQRFFARCVFQESHFALGPDFKTDKRCTGGRCFCTARVVDHPNDPSKKRVGVDLSSLVAKHKGASVEIYMEFPKPTKVVCPTISQLLNQGADVALPIVCDRTMITDLYSRRMFDEAVANKEAVEPQGKMATTASSPSFPMNNKFWIEMSQIERYVRDESYFSGAPTAQLETEDSFDTTGYSEHLSFDSTHVNYLEANNLDFMLLTVKASSVGVVVKHKELSPMDWTILLGQLGGFWVVVTILFRIVYVPKAYMVPRWKKTEADLEDEMNAAHTEKLWEGAVRRKSQAQPGAAYPLTPAQRVTSYPPKGNNQSTIQMTDTA</sequence>
<accession>A0A5B8MGQ8</accession>